<organism evidence="2 3">
    <name type="scientific">Pelotalea chapellei</name>
    <dbReference type="NCBI Taxonomy" id="44671"/>
    <lineage>
        <taxon>Bacteria</taxon>
        <taxon>Pseudomonadati</taxon>
        <taxon>Thermodesulfobacteriota</taxon>
        <taxon>Desulfuromonadia</taxon>
        <taxon>Geobacterales</taxon>
        <taxon>Geobacteraceae</taxon>
        <taxon>Pelotalea</taxon>
    </lineage>
</organism>
<proteinExistence type="predicted"/>
<sequence length="57" mass="6620">MSAQPDQELEKLLSEVRKTISDNDRFLKSLIYDSAGADDEQEEDVVEVEKEEEFEEL</sequence>
<protein>
    <submittedName>
        <fullName evidence="2">Uncharacterized protein</fullName>
    </submittedName>
</protein>
<feature type="compositionally biased region" description="Acidic residues" evidence="1">
    <location>
        <begin position="36"/>
        <end position="57"/>
    </location>
</feature>
<dbReference type="Proteomes" id="UP000784128">
    <property type="component" value="Unassembled WGS sequence"/>
</dbReference>
<evidence type="ECO:0000256" key="1">
    <source>
        <dbReference type="SAM" id="MobiDB-lite"/>
    </source>
</evidence>
<gene>
    <name evidence="2" type="ORF">KJB30_09440</name>
</gene>
<comment type="caution">
    <text evidence="2">The sequence shown here is derived from an EMBL/GenBank/DDBJ whole genome shotgun (WGS) entry which is preliminary data.</text>
</comment>
<accession>A0ABS5U8J3</accession>
<reference evidence="2 3" key="1">
    <citation type="submission" date="2021-05" db="EMBL/GenBank/DDBJ databases">
        <title>The draft genome of Geobacter chapellei DSM 13688.</title>
        <authorList>
            <person name="Xu Z."/>
            <person name="Masuda Y."/>
            <person name="Itoh H."/>
            <person name="Senoo K."/>
        </authorList>
    </citation>
    <scope>NUCLEOTIDE SEQUENCE [LARGE SCALE GENOMIC DNA]</scope>
    <source>
        <strain evidence="2 3">DSM 13688</strain>
    </source>
</reference>
<name>A0ABS5U8J3_9BACT</name>
<evidence type="ECO:0000313" key="2">
    <source>
        <dbReference type="EMBL" id="MBT1072007.1"/>
    </source>
</evidence>
<keyword evidence="3" id="KW-1185">Reference proteome</keyword>
<dbReference type="RefSeq" id="WP_214298421.1">
    <property type="nucleotide sequence ID" value="NZ_JAHDYS010000007.1"/>
</dbReference>
<evidence type="ECO:0000313" key="3">
    <source>
        <dbReference type="Proteomes" id="UP000784128"/>
    </source>
</evidence>
<dbReference type="EMBL" id="JAHDYS010000007">
    <property type="protein sequence ID" value="MBT1072007.1"/>
    <property type="molecule type" value="Genomic_DNA"/>
</dbReference>
<feature type="region of interest" description="Disordered" evidence="1">
    <location>
        <begin position="33"/>
        <end position="57"/>
    </location>
</feature>